<dbReference type="PANTHER" id="PTHR23063:SF52">
    <property type="entry name" value="LYSOPHOSPHATIDYLCHOLINE ACYLTRANSFERASE"/>
    <property type="match status" value="1"/>
</dbReference>
<evidence type="ECO:0000256" key="8">
    <source>
        <dbReference type="SAM" id="Phobius"/>
    </source>
</evidence>
<dbReference type="GO" id="GO:0016746">
    <property type="term" value="F:acyltransferase activity"/>
    <property type="evidence" value="ECO:0007669"/>
    <property type="project" value="UniProtKB-KW"/>
</dbReference>
<evidence type="ECO:0000256" key="6">
    <source>
        <dbReference type="ARBA" id="ARBA00023136"/>
    </source>
</evidence>
<evidence type="ECO:0000256" key="4">
    <source>
        <dbReference type="ARBA" id="ARBA00022989"/>
    </source>
</evidence>
<dbReference type="GO" id="GO:0016020">
    <property type="term" value="C:membrane"/>
    <property type="evidence" value="ECO:0007669"/>
    <property type="project" value="UniProtKB-SubCell"/>
</dbReference>
<protein>
    <submittedName>
        <fullName evidence="10">2-acyl-glycerophospho-ethanolamine acyltransferase</fullName>
    </submittedName>
</protein>
<comment type="caution">
    <text evidence="10">The sequence shown here is derived from an EMBL/GenBank/DDBJ whole genome shotgun (WGS) entry which is preliminary data.</text>
</comment>
<evidence type="ECO:0000313" key="11">
    <source>
        <dbReference type="Proteomes" id="UP000094622"/>
    </source>
</evidence>
<evidence type="ECO:0000256" key="1">
    <source>
        <dbReference type="ARBA" id="ARBA00004370"/>
    </source>
</evidence>
<keyword evidence="5" id="KW-0443">Lipid metabolism</keyword>
<evidence type="ECO:0000256" key="2">
    <source>
        <dbReference type="ARBA" id="ARBA00022679"/>
    </source>
</evidence>
<proteinExistence type="predicted"/>
<reference evidence="10 11" key="1">
    <citation type="submission" date="2016-07" db="EMBL/GenBank/DDBJ databases">
        <title>Draft Genome Sequence of Methylobrevis pamukkalensis PK2.</title>
        <authorList>
            <person name="Vasilenko O.V."/>
            <person name="Doronina N.V."/>
            <person name="Shmareva M.N."/>
            <person name="Tarlachkov S.V."/>
            <person name="Mustakhimov I."/>
            <person name="Trotsenko Y.A."/>
        </authorList>
    </citation>
    <scope>NUCLEOTIDE SEQUENCE [LARGE SCALE GENOMIC DNA]</scope>
    <source>
        <strain evidence="10 11">PK2</strain>
    </source>
</reference>
<dbReference type="CDD" id="cd07989">
    <property type="entry name" value="LPLAT_AGPAT-like"/>
    <property type="match status" value="1"/>
</dbReference>
<dbReference type="Pfam" id="PF01553">
    <property type="entry name" value="Acyltransferase"/>
    <property type="match status" value="1"/>
</dbReference>
<dbReference type="OrthoDB" id="9806880at2"/>
<dbReference type="SMART" id="SM00563">
    <property type="entry name" value="PlsC"/>
    <property type="match status" value="1"/>
</dbReference>
<comment type="subcellular location">
    <subcellularLocation>
        <location evidence="1">Membrane</location>
    </subcellularLocation>
</comment>
<dbReference type="PANTHER" id="PTHR23063">
    <property type="entry name" value="PHOSPHOLIPID ACYLTRANSFERASE"/>
    <property type="match status" value="1"/>
</dbReference>
<dbReference type="InterPro" id="IPR002123">
    <property type="entry name" value="Plipid/glycerol_acylTrfase"/>
</dbReference>
<evidence type="ECO:0000313" key="10">
    <source>
        <dbReference type="EMBL" id="ODN72143.1"/>
    </source>
</evidence>
<sequence length="288" mass="30387">MSGLRDRGNLLPAAKLALLVVGTLPFVPLQMLAVRRGWALSRRLPLVWHRVAARLLGVRITVRGAPAAERPLLICANHVSWLDIVVLAALMPVSFVAKSEVGTWPVFGTLARLQRSVFVDRQRRSATASQARDIAGRLGAGDAIVLFAEGTSSDGTLVLPFRSALVGAAHAALEAGDHPEVLVQPVAIAYTRIHGLPAGLAGRLEVSWTGEVDLVPHLLFVLRQASIDVSVLFGTPVVFGRGGDRKAVTLAAERAVRRMLAGEIAGHDISAETSDGASGPILKAAETG</sequence>
<dbReference type="GO" id="GO:0006629">
    <property type="term" value="P:lipid metabolic process"/>
    <property type="evidence" value="ECO:0007669"/>
    <property type="project" value="UniProtKB-KW"/>
</dbReference>
<organism evidence="10 11">
    <name type="scientific">Methylobrevis pamukkalensis</name>
    <dbReference type="NCBI Taxonomy" id="1439726"/>
    <lineage>
        <taxon>Bacteria</taxon>
        <taxon>Pseudomonadati</taxon>
        <taxon>Pseudomonadota</taxon>
        <taxon>Alphaproteobacteria</taxon>
        <taxon>Hyphomicrobiales</taxon>
        <taxon>Pleomorphomonadaceae</taxon>
        <taxon>Methylobrevis</taxon>
    </lineage>
</organism>
<dbReference type="Proteomes" id="UP000094622">
    <property type="component" value="Unassembled WGS sequence"/>
</dbReference>
<dbReference type="EMBL" id="MCRJ01000007">
    <property type="protein sequence ID" value="ODN72143.1"/>
    <property type="molecule type" value="Genomic_DNA"/>
</dbReference>
<evidence type="ECO:0000256" key="3">
    <source>
        <dbReference type="ARBA" id="ARBA00022692"/>
    </source>
</evidence>
<dbReference type="AlphaFoldDB" id="A0A1E3H737"/>
<keyword evidence="3 8" id="KW-0812">Transmembrane</keyword>
<dbReference type="PATRIC" id="fig|1439726.3.peg.576"/>
<dbReference type="SUPFAM" id="SSF69593">
    <property type="entry name" value="Glycerol-3-phosphate (1)-acyltransferase"/>
    <property type="match status" value="1"/>
</dbReference>
<accession>A0A1E3H737</accession>
<dbReference type="RefSeq" id="WP_069305701.1">
    <property type="nucleotide sequence ID" value="NZ_MCRJ01000007.1"/>
</dbReference>
<gene>
    <name evidence="10" type="ORF">A6302_00547</name>
</gene>
<keyword evidence="6 8" id="KW-0472">Membrane</keyword>
<keyword evidence="4 8" id="KW-1133">Transmembrane helix</keyword>
<feature type="transmembrane region" description="Helical" evidence="8">
    <location>
        <begin position="12"/>
        <end position="34"/>
    </location>
</feature>
<name>A0A1E3H737_9HYPH</name>
<evidence type="ECO:0000256" key="5">
    <source>
        <dbReference type="ARBA" id="ARBA00023098"/>
    </source>
</evidence>
<evidence type="ECO:0000256" key="7">
    <source>
        <dbReference type="ARBA" id="ARBA00023315"/>
    </source>
</evidence>
<keyword evidence="2 10" id="KW-0808">Transferase</keyword>
<keyword evidence="7 10" id="KW-0012">Acyltransferase</keyword>
<feature type="domain" description="Phospholipid/glycerol acyltransferase" evidence="9">
    <location>
        <begin position="72"/>
        <end position="191"/>
    </location>
</feature>
<evidence type="ECO:0000259" key="9">
    <source>
        <dbReference type="SMART" id="SM00563"/>
    </source>
</evidence>
<keyword evidence="11" id="KW-1185">Reference proteome</keyword>